<comment type="function">
    <text evidence="1 5">Catalyzes the insertion of molybdate into adenylated molybdopterin with the concomitant release of AMP.</text>
</comment>
<evidence type="ECO:0000259" key="6">
    <source>
        <dbReference type="SMART" id="SM00852"/>
    </source>
</evidence>
<keyword evidence="3 5" id="KW-0500">Molybdenum</keyword>
<dbReference type="InterPro" id="IPR036425">
    <property type="entry name" value="MoaB/Mog-like_dom_sf"/>
</dbReference>
<evidence type="ECO:0000313" key="7">
    <source>
        <dbReference type="EMBL" id="PZO97413.1"/>
    </source>
</evidence>
<dbReference type="PANTHER" id="PTHR10192">
    <property type="entry name" value="MOLYBDOPTERIN BIOSYNTHESIS PROTEIN"/>
    <property type="match status" value="1"/>
</dbReference>
<comment type="caution">
    <text evidence="7">The sequence shown here is derived from an EMBL/GenBank/DDBJ whole genome shotgun (WGS) entry which is preliminary data.</text>
</comment>
<keyword evidence="5 7" id="KW-0808">Transferase</keyword>
<dbReference type="SUPFAM" id="SSF53218">
    <property type="entry name" value="Molybdenum cofactor biosynthesis proteins"/>
    <property type="match status" value="1"/>
</dbReference>
<evidence type="ECO:0000256" key="2">
    <source>
        <dbReference type="ARBA" id="ARBA00010763"/>
    </source>
</evidence>
<evidence type="ECO:0000256" key="1">
    <source>
        <dbReference type="ARBA" id="ARBA00002901"/>
    </source>
</evidence>
<comment type="similarity">
    <text evidence="2 5">Belongs to the MoeA family.</text>
</comment>
<dbReference type="GO" id="GO:0006777">
    <property type="term" value="P:Mo-molybdopterin cofactor biosynthetic process"/>
    <property type="evidence" value="ECO:0007669"/>
    <property type="project" value="UniProtKB-UniRule"/>
</dbReference>
<dbReference type="InterPro" id="IPR005110">
    <property type="entry name" value="MoeA_linker/N"/>
</dbReference>
<comment type="cofactor">
    <cofactor evidence="5">
        <name>Mg(2+)</name>
        <dbReference type="ChEBI" id="CHEBI:18420"/>
    </cofactor>
</comment>
<evidence type="ECO:0000256" key="5">
    <source>
        <dbReference type="RuleBase" id="RU365090"/>
    </source>
</evidence>
<dbReference type="Pfam" id="PF03453">
    <property type="entry name" value="MoeA_N"/>
    <property type="match status" value="1"/>
</dbReference>
<dbReference type="NCBIfam" id="TIGR00177">
    <property type="entry name" value="molyb_syn"/>
    <property type="match status" value="1"/>
</dbReference>
<dbReference type="Gene3D" id="2.40.340.10">
    <property type="entry name" value="MoeA, C-terminal, domain IV"/>
    <property type="match status" value="1"/>
</dbReference>
<dbReference type="SUPFAM" id="SSF63882">
    <property type="entry name" value="MoeA N-terminal region -like"/>
    <property type="match status" value="1"/>
</dbReference>
<dbReference type="InterPro" id="IPR036135">
    <property type="entry name" value="MoeA_linker/N_sf"/>
</dbReference>
<dbReference type="GO" id="GO:0005829">
    <property type="term" value="C:cytosol"/>
    <property type="evidence" value="ECO:0007669"/>
    <property type="project" value="TreeGrafter"/>
</dbReference>
<dbReference type="EMBL" id="QFNY01000414">
    <property type="protein sequence ID" value="PZO97413.1"/>
    <property type="molecule type" value="Genomic_DNA"/>
</dbReference>
<evidence type="ECO:0000256" key="4">
    <source>
        <dbReference type="ARBA" id="ARBA00047317"/>
    </source>
</evidence>
<evidence type="ECO:0000256" key="3">
    <source>
        <dbReference type="ARBA" id="ARBA00022505"/>
    </source>
</evidence>
<dbReference type="UniPathway" id="UPA00344"/>
<dbReference type="CDD" id="cd00887">
    <property type="entry name" value="MoeA"/>
    <property type="match status" value="1"/>
</dbReference>
<dbReference type="InterPro" id="IPR038987">
    <property type="entry name" value="MoeA-like"/>
</dbReference>
<comment type="pathway">
    <text evidence="5">Cofactor biosynthesis; molybdopterin biosynthesis.</text>
</comment>
<name>A0A2W5ATY9_9CORY</name>
<dbReference type="Gene3D" id="3.90.105.10">
    <property type="entry name" value="Molybdopterin biosynthesis moea protein, domain 2"/>
    <property type="match status" value="1"/>
</dbReference>
<dbReference type="GO" id="GO:0061599">
    <property type="term" value="F:molybdopterin molybdotransferase activity"/>
    <property type="evidence" value="ECO:0007669"/>
    <property type="project" value="UniProtKB-UniRule"/>
</dbReference>
<organism evidence="7 8">
    <name type="scientific">Corynebacterium urealyticum</name>
    <dbReference type="NCBI Taxonomy" id="43771"/>
    <lineage>
        <taxon>Bacteria</taxon>
        <taxon>Bacillati</taxon>
        <taxon>Actinomycetota</taxon>
        <taxon>Actinomycetes</taxon>
        <taxon>Mycobacteriales</taxon>
        <taxon>Corynebacteriaceae</taxon>
        <taxon>Corynebacterium</taxon>
    </lineage>
</organism>
<evidence type="ECO:0000313" key="8">
    <source>
        <dbReference type="Proteomes" id="UP000249451"/>
    </source>
</evidence>
<feature type="domain" description="MoaB/Mog" evidence="6">
    <location>
        <begin position="185"/>
        <end position="321"/>
    </location>
</feature>
<keyword evidence="5" id="KW-0460">Magnesium</keyword>
<protein>
    <recommendedName>
        <fullName evidence="5">Molybdopterin molybdenumtransferase</fullName>
        <ecNumber evidence="5">2.10.1.1</ecNumber>
    </recommendedName>
</protein>
<gene>
    <name evidence="7" type="ORF">DI609_13190</name>
</gene>
<dbReference type="EC" id="2.10.1.1" evidence="5"/>
<dbReference type="AlphaFoldDB" id="A0A2W5ATY9"/>
<dbReference type="Gene3D" id="2.170.190.11">
    <property type="entry name" value="Molybdopterin biosynthesis moea protein, domain 3"/>
    <property type="match status" value="1"/>
</dbReference>
<dbReference type="Proteomes" id="UP000249451">
    <property type="component" value="Unassembled WGS sequence"/>
</dbReference>
<keyword evidence="5" id="KW-0501">Molybdenum cofactor biosynthesis</keyword>
<comment type="catalytic activity">
    <reaction evidence="4">
        <text>adenylyl-molybdopterin + molybdate = Mo-molybdopterin + AMP + H(+)</text>
        <dbReference type="Rhea" id="RHEA:35047"/>
        <dbReference type="ChEBI" id="CHEBI:15378"/>
        <dbReference type="ChEBI" id="CHEBI:36264"/>
        <dbReference type="ChEBI" id="CHEBI:62727"/>
        <dbReference type="ChEBI" id="CHEBI:71302"/>
        <dbReference type="ChEBI" id="CHEBI:456215"/>
        <dbReference type="EC" id="2.10.1.1"/>
    </reaction>
</comment>
<dbReference type="Gene3D" id="3.40.980.10">
    <property type="entry name" value="MoaB/Mog-like domain"/>
    <property type="match status" value="1"/>
</dbReference>
<keyword evidence="5" id="KW-0479">Metal-binding</keyword>
<dbReference type="PANTHER" id="PTHR10192:SF5">
    <property type="entry name" value="GEPHYRIN"/>
    <property type="match status" value="1"/>
</dbReference>
<sequence>MADLVSIAQHRKRVLALAQPRVLPGVPLDQAYGHVLAGDARAILANPIFDNSAMDGFALHAADVTDPGPWVLPVAGDIPAGAPRITCPPGHAVRVMTGAPVPPGEDILVVPVEQTSVPAGPLELPEQITVRTVDVERSHIRPAGVKHPAGAVVAAAGTRVDAGTLAALTSAGVQAVDVYARPTVAVISTGDELVPWPDVPGASQLPDSNLPMIAALAAEHGAAEVRRFHSGDRGRALAELLDEASACDVIVTTGGISAGAFDVVREVVAPREEAWFGPVAQRPGTPQGVAPWGEATLVCLPGNPVAAYVSFLLYVAPLLAVLGTGDREARACRPLQAVAGPGFAAPRKGRSLVVPVRLSDGDGTPVAVPFSTGSHNSSDVTALTGIDGFTIIEPSSEATAGGAGERGAARAAAPAEGDPLLVHLLGHGTTGQ</sequence>
<accession>A0A2W5ATY9</accession>
<proteinExistence type="inferred from homology"/>
<dbReference type="SMART" id="SM00852">
    <property type="entry name" value="MoCF_biosynth"/>
    <property type="match status" value="1"/>
</dbReference>
<dbReference type="GO" id="GO:0046872">
    <property type="term" value="F:metal ion binding"/>
    <property type="evidence" value="ECO:0007669"/>
    <property type="project" value="UniProtKB-UniRule"/>
</dbReference>
<dbReference type="InterPro" id="IPR001453">
    <property type="entry name" value="MoaB/Mog_dom"/>
</dbReference>
<dbReference type="Pfam" id="PF00994">
    <property type="entry name" value="MoCF_biosynth"/>
    <property type="match status" value="1"/>
</dbReference>
<dbReference type="InterPro" id="IPR036688">
    <property type="entry name" value="MoeA_C_domain_IV_sf"/>
</dbReference>
<reference evidence="7 8" key="1">
    <citation type="submission" date="2017-11" db="EMBL/GenBank/DDBJ databases">
        <title>Infants hospitalized years apart are colonized by the same room-sourced microbial strains.</title>
        <authorList>
            <person name="Brooks B."/>
            <person name="Olm M.R."/>
            <person name="Firek B.A."/>
            <person name="Baker R."/>
            <person name="Thomas B.C."/>
            <person name="Morowitz M.J."/>
            <person name="Banfield J.F."/>
        </authorList>
    </citation>
    <scope>NUCLEOTIDE SEQUENCE [LARGE SCALE GENOMIC DNA]</scope>
    <source>
        <strain evidence="7">S2_012_000_R3_87</strain>
    </source>
</reference>